<dbReference type="Proteomes" id="UP000546213">
    <property type="component" value="Unassembled WGS sequence"/>
</dbReference>
<evidence type="ECO:0000313" key="1">
    <source>
        <dbReference type="EMBL" id="KAF5584260.1"/>
    </source>
</evidence>
<dbReference type="AlphaFoldDB" id="A0A8H5P2L2"/>
<name>A0A8H5P2L2_9HYPO</name>
<keyword evidence="2" id="KW-1185">Reference proteome</keyword>
<proteinExistence type="predicted"/>
<protein>
    <submittedName>
        <fullName evidence="1">Heterokaryon incompatibility protein</fullName>
    </submittedName>
</protein>
<accession>A0A8H5P2L2</accession>
<dbReference type="PANTHER" id="PTHR24148">
    <property type="entry name" value="ANKYRIN REPEAT DOMAIN-CONTAINING PROTEIN 39 HOMOLOG-RELATED"/>
    <property type="match status" value="1"/>
</dbReference>
<dbReference type="OrthoDB" id="2157530at2759"/>
<reference evidence="1 2" key="1">
    <citation type="submission" date="2020-05" db="EMBL/GenBank/DDBJ databases">
        <title>Identification and distribution of gene clusters putatively required for synthesis of sphingolipid metabolism inhibitors in phylogenetically diverse species of the filamentous fungus Fusarium.</title>
        <authorList>
            <person name="Kim H.-S."/>
            <person name="Busman M."/>
            <person name="Brown D.W."/>
            <person name="Divon H."/>
            <person name="Uhlig S."/>
            <person name="Proctor R.H."/>
        </authorList>
    </citation>
    <scope>NUCLEOTIDE SEQUENCE [LARGE SCALE GENOMIC DNA]</scope>
    <source>
        <strain evidence="1 2">NRRL 36939</strain>
    </source>
</reference>
<dbReference type="InterPro" id="IPR052895">
    <property type="entry name" value="HetReg/Transcr_Mod"/>
</dbReference>
<dbReference type="PANTHER" id="PTHR24148:SF82">
    <property type="entry name" value="HETEROKARYON INCOMPATIBILITY DOMAIN-CONTAINING PROTEIN"/>
    <property type="match status" value="1"/>
</dbReference>
<sequence length="182" mass="21087">MALKTFINASWWRRIWTVQEAVLPHQATVFWGPYEISWDSMRKAANSFFGISTPRIPRVFWKNGNVVDLQSVMRGLSITLGEPLFKFLWRWRYRHATDPRDKVYGLLGFRDDVSFPETLRCNYPCDLIEVYERTTIGLIDKSDDLLPLIGRGSEGSDIPGIASWAVDWNGIQDHSRRSTSNF</sequence>
<organism evidence="1 2">
    <name type="scientific">Fusarium pseudocircinatum</name>
    <dbReference type="NCBI Taxonomy" id="56676"/>
    <lineage>
        <taxon>Eukaryota</taxon>
        <taxon>Fungi</taxon>
        <taxon>Dikarya</taxon>
        <taxon>Ascomycota</taxon>
        <taxon>Pezizomycotina</taxon>
        <taxon>Sordariomycetes</taxon>
        <taxon>Hypocreomycetidae</taxon>
        <taxon>Hypocreales</taxon>
        <taxon>Nectriaceae</taxon>
        <taxon>Fusarium</taxon>
        <taxon>Fusarium fujikuroi species complex</taxon>
    </lineage>
</organism>
<dbReference type="EMBL" id="JAAOAS010000229">
    <property type="protein sequence ID" value="KAF5584260.1"/>
    <property type="molecule type" value="Genomic_DNA"/>
</dbReference>
<evidence type="ECO:0000313" key="2">
    <source>
        <dbReference type="Proteomes" id="UP000546213"/>
    </source>
</evidence>
<gene>
    <name evidence="1" type="ORF">FPCIR_8727</name>
</gene>
<comment type="caution">
    <text evidence="1">The sequence shown here is derived from an EMBL/GenBank/DDBJ whole genome shotgun (WGS) entry which is preliminary data.</text>
</comment>